<dbReference type="AlphaFoldDB" id="A0A2V3VJA6"/>
<reference evidence="2 3" key="1">
    <citation type="submission" date="2018-05" db="EMBL/GenBank/DDBJ databases">
        <title>Genomic Encyclopedia of Type Strains, Phase IV (KMG-IV): sequencing the most valuable type-strain genomes for metagenomic binning, comparative biology and taxonomic classification.</title>
        <authorList>
            <person name="Goeker M."/>
        </authorList>
    </citation>
    <scope>NUCLEOTIDE SEQUENCE [LARGE SCALE GENOMIC DNA]</scope>
    <source>
        <strain evidence="2 3">DSM 28556</strain>
    </source>
</reference>
<dbReference type="EMBL" id="QJJQ01000020">
    <property type="protein sequence ID" value="PXW81630.1"/>
    <property type="molecule type" value="Genomic_DNA"/>
</dbReference>
<dbReference type="InterPro" id="IPR046537">
    <property type="entry name" value="DUF6602"/>
</dbReference>
<evidence type="ECO:0000313" key="3">
    <source>
        <dbReference type="Proteomes" id="UP000247978"/>
    </source>
</evidence>
<gene>
    <name evidence="2" type="ORF">DFR56_1203</name>
</gene>
<comment type="caution">
    <text evidence="2">The sequence shown here is derived from an EMBL/GenBank/DDBJ whole genome shotgun (WGS) entry which is preliminary data.</text>
</comment>
<evidence type="ECO:0000259" key="1">
    <source>
        <dbReference type="Pfam" id="PF20247"/>
    </source>
</evidence>
<dbReference type="RefSeq" id="WP_110397198.1">
    <property type="nucleotide sequence ID" value="NZ_JBHUHB010000001.1"/>
</dbReference>
<protein>
    <recommendedName>
        <fullName evidence="1">DUF6602 domain-containing protein</fullName>
    </recommendedName>
</protein>
<accession>A0A2V3VJA6</accession>
<organism evidence="2 3">
    <name type="scientific">Pseudogracilibacillus auburnensis</name>
    <dbReference type="NCBI Taxonomy" id="1494959"/>
    <lineage>
        <taxon>Bacteria</taxon>
        <taxon>Bacillati</taxon>
        <taxon>Bacillota</taxon>
        <taxon>Bacilli</taxon>
        <taxon>Bacillales</taxon>
        <taxon>Bacillaceae</taxon>
        <taxon>Pseudogracilibacillus</taxon>
    </lineage>
</organism>
<sequence length="267" mass="30956">MVLDDYYSYLSRNLKQKSDHVRTAFRTHNPSVGENREVIVQEFLKEHLPFAFGVDTGLILSEDGEFSNQADLVVYDQLYNSALYPTMLNKLFLVESVYAMIEVKTHINRETIKDAIEKCVRFKKLKRSFSGVPSYPKINDSLFILWGFEGTSNESIKKNILEEVDKLSIEIQPDFIIIPDRILISMGSYRKLSKYGMEGSPHREAINQQFPDKKYEELFSPYLFSDLGQNSLLNFIVWLSSWLHGAGTRSVPLQSYLEIDKEYGYQF</sequence>
<dbReference type="Proteomes" id="UP000247978">
    <property type="component" value="Unassembled WGS sequence"/>
</dbReference>
<dbReference type="CDD" id="cd21173">
    <property type="entry name" value="NucC-like"/>
    <property type="match status" value="1"/>
</dbReference>
<evidence type="ECO:0000313" key="2">
    <source>
        <dbReference type="EMBL" id="PXW81630.1"/>
    </source>
</evidence>
<proteinExistence type="predicted"/>
<dbReference type="Pfam" id="PF20247">
    <property type="entry name" value="DUF6602"/>
    <property type="match status" value="1"/>
</dbReference>
<feature type="domain" description="DUF6602" evidence="1">
    <location>
        <begin position="26"/>
        <end position="125"/>
    </location>
</feature>
<name>A0A2V3VJA6_9BACI</name>
<dbReference type="OrthoDB" id="337432at2"/>
<keyword evidence="3" id="KW-1185">Reference proteome</keyword>